<dbReference type="OrthoDB" id="2087204at2"/>
<dbReference type="EMBL" id="LSZW01000057">
    <property type="protein sequence ID" value="KXK65691.1"/>
    <property type="molecule type" value="Genomic_DNA"/>
</dbReference>
<dbReference type="InterPro" id="IPR013324">
    <property type="entry name" value="RNA_pol_sigma_r3/r4-like"/>
</dbReference>
<evidence type="ECO:0000313" key="2">
    <source>
        <dbReference type="EMBL" id="KXK65691.1"/>
    </source>
</evidence>
<proteinExistence type="predicted"/>
<feature type="coiled-coil region" evidence="1">
    <location>
        <begin position="4"/>
        <end position="31"/>
    </location>
</feature>
<gene>
    <name evidence="2" type="ORF">HMPREF3293_01413</name>
</gene>
<dbReference type="KEGG" id="cmiu:B1H56_12080"/>
<keyword evidence="3" id="KW-1185">Reference proteome</keyword>
<dbReference type="SUPFAM" id="SSF88659">
    <property type="entry name" value="Sigma3 and sigma4 domains of RNA polymerase sigma factors"/>
    <property type="match status" value="1"/>
</dbReference>
<evidence type="ECO:0000313" key="3">
    <source>
        <dbReference type="Proteomes" id="UP000070366"/>
    </source>
</evidence>
<organism evidence="2 3">
    <name type="scientific">Christensenella minuta</name>
    <dbReference type="NCBI Taxonomy" id="626937"/>
    <lineage>
        <taxon>Bacteria</taxon>
        <taxon>Bacillati</taxon>
        <taxon>Bacillota</taxon>
        <taxon>Clostridia</taxon>
        <taxon>Christensenellales</taxon>
        <taxon>Christensenellaceae</taxon>
        <taxon>Christensenella</taxon>
    </lineage>
</organism>
<dbReference type="RefSeq" id="WP_066520882.1">
    <property type="nucleotide sequence ID" value="NZ_CABMOF010000004.1"/>
</dbReference>
<sequence>MDEMERMLCRYGSLKRQIDESRKNIREIVAEKYACMDSLLRTPRPEGGSQRMKLRGDPVYCVVQKMVDIYDTRLEKAAEALGWLYTEFDGLQQRIDAAELSESEKEYVRLRYIERASIADISEQIGYSERQTQRMKKRLLGLLRAACGG</sequence>
<keyword evidence="2" id="KW-0238">DNA-binding</keyword>
<dbReference type="STRING" id="626937.HMPREF3293_01413"/>
<name>A0A136Q4U2_9FIRM</name>
<dbReference type="AlphaFoldDB" id="A0A136Q4U2"/>
<dbReference type="Proteomes" id="UP000070366">
    <property type="component" value="Unassembled WGS sequence"/>
</dbReference>
<accession>A0A136Q4U2</accession>
<keyword evidence="1" id="KW-0175">Coiled coil</keyword>
<reference evidence="3" key="1">
    <citation type="submission" date="2016-02" db="EMBL/GenBank/DDBJ databases">
        <authorList>
            <person name="Mitreva M."/>
            <person name="Pepin K.H."/>
            <person name="Mihindukulasuriya K.A."/>
            <person name="Fulton R."/>
            <person name="Fronick C."/>
            <person name="O'Laughlin M."/>
            <person name="Miner T."/>
            <person name="Herter B."/>
            <person name="Rosa B.A."/>
            <person name="Cordes M."/>
            <person name="Tomlinson C."/>
            <person name="Wollam A."/>
            <person name="Palsikar V.B."/>
            <person name="Mardis E.R."/>
            <person name="Wilson R.K."/>
        </authorList>
    </citation>
    <scope>NUCLEOTIDE SEQUENCE [LARGE SCALE GENOMIC DNA]</scope>
    <source>
        <strain evidence="3">DSM 22607</strain>
    </source>
</reference>
<dbReference type="GO" id="GO:0003677">
    <property type="term" value="F:DNA binding"/>
    <property type="evidence" value="ECO:0007669"/>
    <property type="project" value="UniProtKB-KW"/>
</dbReference>
<keyword evidence="2" id="KW-0371">Homeobox</keyword>
<evidence type="ECO:0000256" key="1">
    <source>
        <dbReference type="SAM" id="Coils"/>
    </source>
</evidence>
<comment type="caution">
    <text evidence="2">The sequence shown here is derived from an EMBL/GenBank/DDBJ whole genome shotgun (WGS) entry which is preliminary data.</text>
</comment>
<protein>
    <submittedName>
        <fullName evidence="2">Homeobox domain protein</fullName>
    </submittedName>
</protein>